<dbReference type="SUPFAM" id="SSF56784">
    <property type="entry name" value="HAD-like"/>
    <property type="match status" value="1"/>
</dbReference>
<proteinExistence type="predicted"/>
<dbReference type="RefSeq" id="WP_022612408.1">
    <property type="nucleotide sequence ID" value="NZ_LK391965.1"/>
</dbReference>
<evidence type="ECO:0000313" key="2">
    <source>
        <dbReference type="Proteomes" id="UP000018211"/>
    </source>
</evidence>
<name>A0AAV2VTF9_9VIBR</name>
<dbReference type="PRINTS" id="PR00413">
    <property type="entry name" value="HADHALOGNASE"/>
</dbReference>
<evidence type="ECO:0000313" key="1">
    <source>
        <dbReference type="EMBL" id="CCO47690.1"/>
    </source>
</evidence>
<protein>
    <submittedName>
        <fullName evidence="1">2-DEOXYGLUCOSE-6-PHOSPHATE PHOSPHATASE 2</fullName>
    </submittedName>
</protein>
<sequence length="209" mass="23081">MKDYNAYLFDMDGTLVNSEPLKGKALSLACKDFGAEVDFNIYKRVMGESWAAVTTHFFEEGGISPDLEAFNLCFRKHYEGLLSQELALHSGAFNYLVYLKQSGKACALVSSAAPWMVEQILKSLQIESLFDVVITQADVSEHKPSPEAYLLALERLDVSPEESVVIEDSAAGIEAGRSSGCDVFAIRHDFNTMNDFKNAKGVISSFEEL</sequence>
<reference evidence="1 2" key="1">
    <citation type="journal article" date="2013" name="ISME J.">
        <title>Comparative genomics of pathogenic lineages of Vibrio nigripulchritudo identifies virulence-associated traits.</title>
        <authorList>
            <person name="Goudenege D."/>
            <person name="Labreuche Y."/>
            <person name="Krin E."/>
            <person name="Ansquer D."/>
            <person name="Mangenot S."/>
            <person name="Calteau A."/>
            <person name="Medigue C."/>
            <person name="Mazel D."/>
            <person name="Polz M.F."/>
            <person name="Le Roux F."/>
        </authorList>
    </citation>
    <scope>NUCLEOTIDE SEQUENCE [LARGE SCALE GENOMIC DNA]</scope>
    <source>
        <strain evidence="1 2">SOn1</strain>
    </source>
</reference>
<dbReference type="Pfam" id="PF13419">
    <property type="entry name" value="HAD_2"/>
    <property type="match status" value="1"/>
</dbReference>
<dbReference type="AlphaFoldDB" id="A0AAV2VTF9"/>
<dbReference type="GO" id="GO:0050308">
    <property type="term" value="F:sugar-phosphatase activity"/>
    <property type="evidence" value="ECO:0007669"/>
    <property type="project" value="TreeGrafter"/>
</dbReference>
<dbReference type="InterPro" id="IPR006439">
    <property type="entry name" value="HAD-SF_hydro_IA"/>
</dbReference>
<dbReference type="PANTHER" id="PTHR43481">
    <property type="entry name" value="FRUCTOSE-1-PHOSPHATE PHOSPHATASE"/>
    <property type="match status" value="1"/>
</dbReference>
<dbReference type="Gene3D" id="3.40.50.1000">
    <property type="entry name" value="HAD superfamily/HAD-like"/>
    <property type="match status" value="1"/>
</dbReference>
<gene>
    <name evidence="1" type="ORF">VIBNISOn1_340005</name>
</gene>
<dbReference type="PANTHER" id="PTHR43481:SF4">
    <property type="entry name" value="GLYCEROL-1-PHOSPHATE PHOSPHOHYDROLASE 1-RELATED"/>
    <property type="match status" value="1"/>
</dbReference>
<dbReference type="InterPro" id="IPR041492">
    <property type="entry name" value="HAD_2"/>
</dbReference>
<comment type="caution">
    <text evidence="1">The sequence shown here is derived from an EMBL/GenBank/DDBJ whole genome shotgun (WGS) entry which is preliminary data.</text>
</comment>
<organism evidence="1 2">
    <name type="scientific">Vibrio nigripulchritudo SOn1</name>
    <dbReference type="NCBI Taxonomy" id="1238450"/>
    <lineage>
        <taxon>Bacteria</taxon>
        <taxon>Pseudomonadati</taxon>
        <taxon>Pseudomonadota</taxon>
        <taxon>Gammaproteobacteria</taxon>
        <taxon>Vibrionales</taxon>
        <taxon>Vibrionaceae</taxon>
        <taxon>Vibrio</taxon>
    </lineage>
</organism>
<dbReference type="NCBIfam" id="TIGR01509">
    <property type="entry name" value="HAD-SF-IA-v3"/>
    <property type="match status" value="1"/>
</dbReference>
<dbReference type="SFLD" id="SFLDG01129">
    <property type="entry name" value="C1.5:_HAD__Beta-PGM__Phosphata"/>
    <property type="match status" value="1"/>
</dbReference>
<dbReference type="Gene3D" id="1.10.150.240">
    <property type="entry name" value="Putative phosphatase, domain 2"/>
    <property type="match status" value="1"/>
</dbReference>
<dbReference type="EMBL" id="CAOF01000125">
    <property type="protein sequence ID" value="CCO47690.1"/>
    <property type="molecule type" value="Genomic_DNA"/>
</dbReference>
<dbReference type="SFLD" id="SFLDS00003">
    <property type="entry name" value="Haloacid_Dehalogenase"/>
    <property type="match status" value="1"/>
</dbReference>
<accession>A0AAV2VTF9</accession>
<dbReference type="InterPro" id="IPR023198">
    <property type="entry name" value="PGP-like_dom2"/>
</dbReference>
<dbReference type="InterPro" id="IPR051806">
    <property type="entry name" value="HAD-like_SPP"/>
</dbReference>
<dbReference type="SFLD" id="SFLDG01135">
    <property type="entry name" value="C1.5.6:_HAD__Beta-PGM__Phospha"/>
    <property type="match status" value="1"/>
</dbReference>
<dbReference type="Proteomes" id="UP000018211">
    <property type="component" value="Unassembled WGS sequence"/>
</dbReference>
<dbReference type="InterPro" id="IPR036412">
    <property type="entry name" value="HAD-like_sf"/>
</dbReference>
<dbReference type="InterPro" id="IPR023214">
    <property type="entry name" value="HAD_sf"/>
</dbReference>